<sequence length="474" mass="52477">MKAHTFPLRLRQSVRWLPADMDTPISLFLGMAGQGHGILLESAEVDGRWGRYSVLAFDMALYVSCREGKLVCRAEDERLAPLTAFSGMPFVEGLRQLMRSLEILPDPKAAHLPPITRSLCGYFGFGMAGLFHPKVAEFLKPEEAECVLCLPGTLLLFDHMYNRLAELCLGERREVRSGRDEGARSMVEERILPDMPGRAEYEAAVERIREMLCAGEAIQVVPSAQFSAPFTGDAFTLYRRMRSENASPYMFFMRLPGITLFGSSPEVMVRCTGGKLLSAPIAGTRRRGRSVDEDEALAADLLADPKERAEHMMLVDLARNDLGSIALPGSVEVERLMMVERFSHVMHLTSRVTAELEEGMDAVDVLSATFPAGTVSGAPKLRALEIIAELEKAPRGPYAGCIGWLGLDKDGVNLDTGITIRSMWVREGRLYWQAGSGIVHDSSPSLEWKEVCNKSAIMRQACFTPGEFHVPSYR</sequence>
<dbReference type="SUPFAM" id="SSF56322">
    <property type="entry name" value="ADC synthase"/>
    <property type="match status" value="1"/>
</dbReference>
<accession>A0A921AWX8</accession>
<dbReference type="PANTHER" id="PTHR11236">
    <property type="entry name" value="AMINOBENZOATE/ANTHRANILATE SYNTHASE"/>
    <property type="match status" value="1"/>
</dbReference>
<dbReference type="InterPro" id="IPR019999">
    <property type="entry name" value="Anth_synth_I-like"/>
</dbReference>
<evidence type="ECO:0000259" key="2">
    <source>
        <dbReference type="Pfam" id="PF04715"/>
    </source>
</evidence>
<dbReference type="Pfam" id="PF04715">
    <property type="entry name" value="Anth_synt_I_N"/>
    <property type="match status" value="1"/>
</dbReference>
<dbReference type="PRINTS" id="PR00095">
    <property type="entry name" value="ANTSNTHASEI"/>
</dbReference>
<protein>
    <submittedName>
        <fullName evidence="3">Anthranilate synthase component I family protein</fullName>
    </submittedName>
</protein>
<dbReference type="PANTHER" id="PTHR11236:SF9">
    <property type="entry name" value="ANTHRANILATE SYNTHASE COMPONENT 1"/>
    <property type="match status" value="1"/>
</dbReference>
<organism evidence="3 4">
    <name type="scientific">Mailhella massiliensis</name>
    <dbReference type="NCBI Taxonomy" id="1903261"/>
    <lineage>
        <taxon>Bacteria</taxon>
        <taxon>Pseudomonadati</taxon>
        <taxon>Thermodesulfobacteriota</taxon>
        <taxon>Desulfovibrionia</taxon>
        <taxon>Desulfovibrionales</taxon>
        <taxon>Desulfovibrionaceae</taxon>
        <taxon>Mailhella</taxon>
    </lineage>
</organism>
<dbReference type="Pfam" id="PF00425">
    <property type="entry name" value="Chorismate_bind"/>
    <property type="match status" value="1"/>
</dbReference>
<dbReference type="Gene3D" id="3.60.120.10">
    <property type="entry name" value="Anthranilate synthase"/>
    <property type="match status" value="1"/>
</dbReference>
<dbReference type="Proteomes" id="UP000698963">
    <property type="component" value="Unassembled WGS sequence"/>
</dbReference>
<dbReference type="InterPro" id="IPR006805">
    <property type="entry name" value="Anth_synth_I_N"/>
</dbReference>
<feature type="domain" description="Chorismate-utilising enzyme C-terminal" evidence="1">
    <location>
        <begin position="198"/>
        <end position="454"/>
    </location>
</feature>
<evidence type="ECO:0000313" key="4">
    <source>
        <dbReference type="Proteomes" id="UP000698963"/>
    </source>
</evidence>
<comment type="caution">
    <text evidence="3">The sequence shown here is derived from an EMBL/GenBank/DDBJ whole genome shotgun (WGS) entry which is preliminary data.</text>
</comment>
<evidence type="ECO:0000259" key="1">
    <source>
        <dbReference type="Pfam" id="PF00425"/>
    </source>
</evidence>
<dbReference type="EMBL" id="DYZA01000145">
    <property type="protein sequence ID" value="HJD97426.1"/>
    <property type="molecule type" value="Genomic_DNA"/>
</dbReference>
<dbReference type="InterPro" id="IPR005801">
    <property type="entry name" value="ADC_synthase"/>
</dbReference>
<dbReference type="InterPro" id="IPR015890">
    <property type="entry name" value="Chorismate_C"/>
</dbReference>
<reference evidence="3" key="2">
    <citation type="submission" date="2021-09" db="EMBL/GenBank/DDBJ databases">
        <authorList>
            <person name="Gilroy R."/>
        </authorList>
    </citation>
    <scope>NUCLEOTIDE SEQUENCE</scope>
    <source>
        <strain evidence="3">ChiGjej2B2-19336</strain>
    </source>
</reference>
<dbReference type="GO" id="GO:0000162">
    <property type="term" value="P:L-tryptophan biosynthetic process"/>
    <property type="evidence" value="ECO:0007669"/>
    <property type="project" value="TreeGrafter"/>
</dbReference>
<dbReference type="AlphaFoldDB" id="A0A921AWX8"/>
<dbReference type="RefSeq" id="WP_304122482.1">
    <property type="nucleotide sequence ID" value="NZ_DYZA01000145.1"/>
</dbReference>
<reference evidence="3" key="1">
    <citation type="journal article" date="2021" name="PeerJ">
        <title>Extensive microbial diversity within the chicken gut microbiome revealed by metagenomics and culture.</title>
        <authorList>
            <person name="Gilroy R."/>
            <person name="Ravi A."/>
            <person name="Getino M."/>
            <person name="Pursley I."/>
            <person name="Horton D.L."/>
            <person name="Alikhan N.F."/>
            <person name="Baker D."/>
            <person name="Gharbi K."/>
            <person name="Hall N."/>
            <person name="Watson M."/>
            <person name="Adriaenssens E.M."/>
            <person name="Foster-Nyarko E."/>
            <person name="Jarju S."/>
            <person name="Secka A."/>
            <person name="Antonio M."/>
            <person name="Oren A."/>
            <person name="Chaudhuri R.R."/>
            <person name="La Ragione R."/>
            <person name="Hildebrand F."/>
            <person name="Pallen M.J."/>
        </authorList>
    </citation>
    <scope>NUCLEOTIDE SEQUENCE</scope>
    <source>
        <strain evidence="3">ChiGjej2B2-19336</strain>
    </source>
</reference>
<gene>
    <name evidence="3" type="ORF">K8W16_07255</name>
</gene>
<name>A0A921AWX8_9BACT</name>
<proteinExistence type="predicted"/>
<evidence type="ECO:0000313" key="3">
    <source>
        <dbReference type="EMBL" id="HJD97426.1"/>
    </source>
</evidence>
<feature type="domain" description="Anthranilate synthase component I N-terminal" evidence="2">
    <location>
        <begin position="20"/>
        <end position="164"/>
    </location>
</feature>